<evidence type="ECO:0000313" key="4">
    <source>
        <dbReference type="RefSeq" id="XP_018443533.1"/>
    </source>
</evidence>
<dbReference type="InterPro" id="IPR002156">
    <property type="entry name" value="RNaseH_domain"/>
</dbReference>
<dbReference type="InterPro" id="IPR044730">
    <property type="entry name" value="RNase_H-like_dom_plant"/>
</dbReference>
<evidence type="ECO:0000259" key="1">
    <source>
        <dbReference type="Pfam" id="PF13456"/>
    </source>
</evidence>
<proteinExistence type="predicted"/>
<keyword evidence="3" id="KW-1185">Reference proteome</keyword>
<evidence type="ECO:0000313" key="3">
    <source>
        <dbReference type="Proteomes" id="UP000504610"/>
    </source>
</evidence>
<dbReference type="GO" id="GO:0004523">
    <property type="term" value="F:RNA-DNA hybrid ribonuclease activity"/>
    <property type="evidence" value="ECO:0007669"/>
    <property type="project" value="InterPro"/>
</dbReference>
<dbReference type="Pfam" id="PF13456">
    <property type="entry name" value="RVT_3"/>
    <property type="match status" value="1"/>
</dbReference>
<feature type="domain" description="RNase H type-1" evidence="1">
    <location>
        <begin position="316"/>
        <end position="434"/>
    </location>
</feature>
<dbReference type="PANTHER" id="PTHR47074">
    <property type="entry name" value="BNAC02G40300D PROTEIN"/>
    <property type="match status" value="1"/>
</dbReference>
<dbReference type="Gene3D" id="3.30.420.10">
    <property type="entry name" value="Ribonuclease H-like superfamily/Ribonuclease H"/>
    <property type="match status" value="1"/>
</dbReference>
<dbReference type="PANTHER" id="PTHR47074:SF11">
    <property type="entry name" value="REVERSE TRANSCRIPTASE-LIKE PROTEIN"/>
    <property type="match status" value="1"/>
</dbReference>
<dbReference type="GO" id="GO:0003676">
    <property type="term" value="F:nucleic acid binding"/>
    <property type="evidence" value="ECO:0007669"/>
    <property type="project" value="InterPro"/>
</dbReference>
<dbReference type="KEGG" id="rsz:108815423"/>
<gene>
    <name evidence="4" type="primary">LOC108815423</name>
</gene>
<dbReference type="SUPFAM" id="SSF53098">
    <property type="entry name" value="Ribonuclease H-like"/>
    <property type="match status" value="1"/>
</dbReference>
<feature type="domain" description="Reverse transcriptase zinc-binding" evidence="2">
    <location>
        <begin position="139"/>
        <end position="209"/>
    </location>
</feature>
<dbReference type="RefSeq" id="XP_018443533.1">
    <property type="nucleotide sequence ID" value="XM_018588031.1"/>
</dbReference>
<dbReference type="OrthoDB" id="1745633at2759"/>
<dbReference type="InterPro" id="IPR012337">
    <property type="entry name" value="RNaseH-like_sf"/>
</dbReference>
<evidence type="ECO:0000259" key="2">
    <source>
        <dbReference type="Pfam" id="PF13966"/>
    </source>
</evidence>
<reference evidence="4" key="1">
    <citation type="submission" date="2025-08" db="UniProtKB">
        <authorList>
            <consortium name="RefSeq"/>
        </authorList>
    </citation>
    <scope>IDENTIFICATION</scope>
    <source>
        <tissue evidence="4">Leaf</tissue>
    </source>
</reference>
<accession>A0A6J0K7K6</accession>
<dbReference type="Pfam" id="PF13966">
    <property type="entry name" value="zf-RVT"/>
    <property type="match status" value="1"/>
</dbReference>
<organism evidence="3 4">
    <name type="scientific">Raphanus sativus</name>
    <name type="common">Radish</name>
    <name type="synonym">Raphanus raphanistrum var. sativus</name>
    <dbReference type="NCBI Taxonomy" id="3726"/>
    <lineage>
        <taxon>Eukaryota</taxon>
        <taxon>Viridiplantae</taxon>
        <taxon>Streptophyta</taxon>
        <taxon>Embryophyta</taxon>
        <taxon>Tracheophyta</taxon>
        <taxon>Spermatophyta</taxon>
        <taxon>Magnoliopsida</taxon>
        <taxon>eudicotyledons</taxon>
        <taxon>Gunneridae</taxon>
        <taxon>Pentapetalae</taxon>
        <taxon>rosids</taxon>
        <taxon>malvids</taxon>
        <taxon>Brassicales</taxon>
        <taxon>Brassicaceae</taxon>
        <taxon>Brassiceae</taxon>
        <taxon>Raphanus</taxon>
    </lineage>
</organism>
<dbReference type="InterPro" id="IPR036397">
    <property type="entry name" value="RNaseH_sf"/>
</dbReference>
<name>A0A6J0K7K6_RAPSA</name>
<dbReference type="InterPro" id="IPR052929">
    <property type="entry name" value="RNase_H-like_EbsB-rel"/>
</dbReference>
<dbReference type="GeneID" id="108815423"/>
<protein>
    <submittedName>
        <fullName evidence="4">Uncharacterized protein LOC108815423</fullName>
    </submittedName>
</protein>
<dbReference type="InterPro" id="IPR026960">
    <property type="entry name" value="RVT-Znf"/>
</dbReference>
<dbReference type="Proteomes" id="UP000504610">
    <property type="component" value="Unplaced"/>
</dbReference>
<dbReference type="AlphaFoldDB" id="A0A6J0K7K6"/>
<dbReference type="CDD" id="cd06222">
    <property type="entry name" value="RNase_H_like"/>
    <property type="match status" value="1"/>
</dbReference>
<sequence length="445" mass="49695">METSCPVQIRVSHGWRGILVGRDLIKRNAGWLIRNGESIQLWDDPWLSTTEREGPNGPPSELLANLRVADLMIPGTTEWDVEIIRQVCPIYETQILRLRPSLTGAPDRLCWMGTKTGEYTTRSGYISAVSEHAPAEELQRSTNWNQHVWSLKTAPKIKMFVWKALKRALPVGTRLVDRHITADPSCKRCGNRESIDHLFIHCQFAQQMWQAAPFVVDCDSSGLLDLDDYWSGVAKQLCLPPPGISNTHLAPWILWEIWKARNKLVFVNFISTPMESLSIAISAAREWELGQTSTTSLKSTKPPATPPASDSTILRTDAAWRVDSVTAGLGWIISIQEDTLQFTQLVLQVHSPLMGEALAMRAGIEKCKELGFQNIRCESDSKLLINSINHGNSLPELYGVVVDILCTATFFNSVSFIWISRDKNMAADLLAKQCLSVGVEVLIPP</sequence>